<feature type="region of interest" description="Disordered" evidence="1">
    <location>
        <begin position="32"/>
        <end position="82"/>
    </location>
</feature>
<dbReference type="AlphaFoldDB" id="A0ABD6C5W2"/>
<evidence type="ECO:0000313" key="2">
    <source>
        <dbReference type="EMBL" id="MFD1585677.1"/>
    </source>
</evidence>
<evidence type="ECO:0000313" key="3">
    <source>
        <dbReference type="Proteomes" id="UP001597119"/>
    </source>
</evidence>
<feature type="compositionally biased region" description="Low complexity" evidence="1">
    <location>
        <begin position="32"/>
        <end position="57"/>
    </location>
</feature>
<gene>
    <name evidence="2" type="ORF">ACFR9U_01680</name>
</gene>
<keyword evidence="3" id="KW-1185">Reference proteome</keyword>
<organism evidence="2 3">
    <name type="scientific">Halorientalis brevis</name>
    <dbReference type="NCBI Taxonomy" id="1126241"/>
    <lineage>
        <taxon>Archaea</taxon>
        <taxon>Methanobacteriati</taxon>
        <taxon>Methanobacteriota</taxon>
        <taxon>Stenosarchaea group</taxon>
        <taxon>Halobacteria</taxon>
        <taxon>Halobacteriales</taxon>
        <taxon>Haloarculaceae</taxon>
        <taxon>Halorientalis</taxon>
    </lineage>
</organism>
<evidence type="ECO:0000256" key="1">
    <source>
        <dbReference type="SAM" id="MobiDB-lite"/>
    </source>
</evidence>
<protein>
    <submittedName>
        <fullName evidence="2">Uncharacterized protein</fullName>
    </submittedName>
</protein>
<dbReference type="Proteomes" id="UP001597119">
    <property type="component" value="Unassembled WGS sequence"/>
</dbReference>
<sequence>MNRTVLAVLAVFLAAAAGGAGLYVLTGEQTPANNSTGTATPTTATPTTLVPNTTATPTPTPDENESEPQRPPSNNSSDDQPKYVAMLSRILRSNSTRMASLDTPLPDNNTLHSGMVEIKSIEIEEYGSGTANDTRLRVEYYNTSKGLNEIRVISIVYNHVSNQSIMSPDNISFDEIKAVEYENHSSERPSGLLVIDEAWSLYYTSRDWDDSTIIKAITATADSYEDISSARNVEPFEDIRNQKLPQNVSLLRAEIYGSVLFVDYSTSTSPQLNQTRAIEMYKVIDSIGSELTRDKYSRVTDVFLEERYRSSPRTYDIRTWHMYNDTDVERISSKDPSSEIFDIIRKEIAYEADQIGK</sequence>
<proteinExistence type="predicted"/>
<comment type="caution">
    <text evidence="2">The sequence shown here is derived from an EMBL/GenBank/DDBJ whole genome shotgun (WGS) entry which is preliminary data.</text>
</comment>
<dbReference type="EMBL" id="JBHUDJ010000001">
    <property type="protein sequence ID" value="MFD1585677.1"/>
    <property type="molecule type" value="Genomic_DNA"/>
</dbReference>
<accession>A0ABD6C5W2</accession>
<reference evidence="2 3" key="1">
    <citation type="journal article" date="2019" name="Int. J. Syst. Evol. Microbiol.">
        <title>The Global Catalogue of Microorganisms (GCM) 10K type strain sequencing project: providing services to taxonomists for standard genome sequencing and annotation.</title>
        <authorList>
            <consortium name="The Broad Institute Genomics Platform"/>
            <consortium name="The Broad Institute Genome Sequencing Center for Infectious Disease"/>
            <person name="Wu L."/>
            <person name="Ma J."/>
        </authorList>
    </citation>
    <scope>NUCLEOTIDE SEQUENCE [LARGE SCALE GENOMIC DNA]</scope>
    <source>
        <strain evidence="2 3">CGMCC 1.12125</strain>
    </source>
</reference>
<name>A0ABD6C5W2_9EURY</name>